<comment type="similarity">
    <text evidence="1">Belongs to the transferase hexapeptide repeat family.</text>
</comment>
<dbReference type="CDD" id="cd03360">
    <property type="entry name" value="LbH_AT_putative"/>
    <property type="match status" value="1"/>
</dbReference>
<organism evidence="4 5">
    <name type="scientific">Rhodanobacter ginsengisoli</name>
    <dbReference type="NCBI Taxonomy" id="418646"/>
    <lineage>
        <taxon>Bacteria</taxon>
        <taxon>Pseudomonadati</taxon>
        <taxon>Pseudomonadota</taxon>
        <taxon>Gammaproteobacteria</taxon>
        <taxon>Lysobacterales</taxon>
        <taxon>Rhodanobacteraceae</taxon>
        <taxon>Rhodanobacter</taxon>
    </lineage>
</organism>
<evidence type="ECO:0000256" key="3">
    <source>
        <dbReference type="ARBA" id="ARBA00022737"/>
    </source>
</evidence>
<evidence type="ECO:0000256" key="1">
    <source>
        <dbReference type="ARBA" id="ARBA00007274"/>
    </source>
</evidence>
<dbReference type="InterPro" id="IPR018357">
    <property type="entry name" value="Hexapep_transf_CS"/>
</dbReference>
<evidence type="ECO:0000313" key="5">
    <source>
        <dbReference type="Proteomes" id="UP001596114"/>
    </source>
</evidence>
<dbReference type="InterPro" id="IPR020019">
    <property type="entry name" value="AcTrfase_PglD-like"/>
</dbReference>
<dbReference type="Gene3D" id="3.40.50.20">
    <property type="match status" value="1"/>
</dbReference>
<dbReference type="SUPFAM" id="SSF51161">
    <property type="entry name" value="Trimeric LpxA-like enzymes"/>
    <property type="match status" value="1"/>
</dbReference>
<evidence type="ECO:0000313" key="4">
    <source>
        <dbReference type="EMBL" id="MFC5526634.1"/>
    </source>
</evidence>
<name>A0ABW0QNV1_9GAMM</name>
<protein>
    <submittedName>
        <fullName evidence="4">Acetyltransferase</fullName>
    </submittedName>
</protein>
<evidence type="ECO:0000256" key="2">
    <source>
        <dbReference type="ARBA" id="ARBA00022679"/>
    </source>
</evidence>
<keyword evidence="2" id="KW-0808">Transferase</keyword>
<gene>
    <name evidence="4" type="ORF">ACFPPA_12905</name>
</gene>
<comment type="caution">
    <text evidence="4">The sequence shown here is derived from an EMBL/GenBank/DDBJ whole genome shotgun (WGS) entry which is preliminary data.</text>
</comment>
<dbReference type="EMBL" id="JBHSNF010000002">
    <property type="protein sequence ID" value="MFC5526634.1"/>
    <property type="molecule type" value="Genomic_DNA"/>
</dbReference>
<dbReference type="InterPro" id="IPR050179">
    <property type="entry name" value="Trans_hexapeptide_repeat"/>
</dbReference>
<dbReference type="PANTHER" id="PTHR43300:SF7">
    <property type="entry name" value="UDP-N-ACETYLBACILLOSAMINE N-ACETYLTRANSFERASE"/>
    <property type="match status" value="1"/>
</dbReference>
<accession>A0ABW0QNV1</accession>
<dbReference type="PANTHER" id="PTHR43300">
    <property type="entry name" value="ACETYLTRANSFERASE"/>
    <property type="match status" value="1"/>
</dbReference>
<reference evidence="5" key="1">
    <citation type="journal article" date="2019" name="Int. J. Syst. Evol. Microbiol.">
        <title>The Global Catalogue of Microorganisms (GCM) 10K type strain sequencing project: providing services to taxonomists for standard genome sequencing and annotation.</title>
        <authorList>
            <consortium name="The Broad Institute Genomics Platform"/>
            <consortium name="The Broad Institute Genome Sequencing Center for Infectious Disease"/>
            <person name="Wu L."/>
            <person name="Ma J."/>
        </authorList>
    </citation>
    <scope>NUCLEOTIDE SEQUENCE [LARGE SCALE GENOMIC DNA]</scope>
    <source>
        <strain evidence="5">CGMCC 1.16619</strain>
    </source>
</reference>
<keyword evidence="5" id="KW-1185">Reference proteome</keyword>
<dbReference type="NCBIfam" id="TIGR03570">
    <property type="entry name" value="NeuD_NnaD"/>
    <property type="match status" value="1"/>
</dbReference>
<keyword evidence="3" id="KW-0677">Repeat</keyword>
<dbReference type="Proteomes" id="UP001596114">
    <property type="component" value="Unassembled WGS sequence"/>
</dbReference>
<dbReference type="RefSeq" id="WP_377320464.1">
    <property type="nucleotide sequence ID" value="NZ_JBHSNF010000002.1"/>
</dbReference>
<sequence>MRDVILWGGTGQARVLREALPCADFRILAVFDNRPIPSPFPDVPIYLGEEGLRSWLAARTEAIEVRACVAIGGHRGSDRVLLQEWLQQQGMQPLTVIHPRAFVAADAEIGDGAQILAMSAICANVKLGRGVIVNTSASIDHDCVIGEGVHVGPGANLAGEVRVEDYAFIGVGAVVSPGLKIGRSAIVGAGAVVIRDVAADEVVAGNPARSLRR</sequence>
<dbReference type="Gene3D" id="2.160.10.10">
    <property type="entry name" value="Hexapeptide repeat proteins"/>
    <property type="match status" value="1"/>
</dbReference>
<proteinExistence type="inferred from homology"/>
<dbReference type="PROSITE" id="PS00101">
    <property type="entry name" value="HEXAPEP_TRANSFERASES"/>
    <property type="match status" value="1"/>
</dbReference>
<dbReference type="InterPro" id="IPR011004">
    <property type="entry name" value="Trimer_LpxA-like_sf"/>
</dbReference>